<proteinExistence type="predicted"/>
<feature type="region of interest" description="Disordered" evidence="1">
    <location>
        <begin position="127"/>
        <end position="151"/>
    </location>
</feature>
<evidence type="ECO:0000313" key="2">
    <source>
        <dbReference type="EMBL" id="MDU0325889.1"/>
    </source>
</evidence>
<reference evidence="2 3" key="1">
    <citation type="submission" date="2023-09" db="EMBL/GenBank/DDBJ databases">
        <title>Microbacterium fusihabitans sp. nov., Microbacterium phycihabitans sp. nov., and Microbacterium cervinum sp. nov., isolated from dried seaweeds of beach.</title>
        <authorList>
            <person name="Lee S.D."/>
        </authorList>
    </citation>
    <scope>NUCLEOTIDE SEQUENCE [LARGE SCALE GENOMIC DNA]</scope>
    <source>
        <strain evidence="2 3">KSW2-21</strain>
    </source>
</reference>
<evidence type="ECO:0000313" key="3">
    <source>
        <dbReference type="Proteomes" id="UP001256673"/>
    </source>
</evidence>
<evidence type="ECO:0000256" key="1">
    <source>
        <dbReference type="SAM" id="MobiDB-lite"/>
    </source>
</evidence>
<dbReference type="Pfam" id="PF13830">
    <property type="entry name" value="DUF4192"/>
    <property type="match status" value="1"/>
</dbReference>
<keyword evidence="3" id="KW-1185">Reference proteome</keyword>
<protein>
    <submittedName>
        <fullName evidence="2">DUF4192 family protein</fullName>
    </submittedName>
</protein>
<gene>
    <name evidence="2" type="ORF">RWH43_03865</name>
</gene>
<comment type="caution">
    <text evidence="2">The sequence shown here is derived from an EMBL/GenBank/DDBJ whole genome shotgun (WGS) entry which is preliminary data.</text>
</comment>
<sequence length="385" mass="40681">MTTIIPASTPASFLSLVPHLLGCIPRRSLVLVPFARGRSLGAMRVDLPPSSDPTACVSVASTVIGMACKVATADAVAVVVYADEPLAEAAASAHGPLVDATIARAEICGLRITEALIVGADGWDDHRAPSSSGPYPLPEIDESQGGLPDTRIDDDQYAAAELPGVDDDLKEVVAEAIDAMEHVLGTVAERRRLPLDRVAVATATASLLAEPPLLFEDAISRAPSELTPRELAAVSFCLERPSLRDVALMQWAGDIRDGYAVLGAQTAYHAGAAFPEDLARPMWGEGAHPDPDRLLRALALCRLIAATVPSRRRPGSLSACAWLAWAVGRSTHAATYAEHALDIDSAHGLSGIMLSMIDGGRLPEWVFERPTSRAGTSPSRGFRDR</sequence>
<organism evidence="2 3">
    <name type="scientific">Microbacterium algihabitans</name>
    <dbReference type="NCBI Taxonomy" id="3075992"/>
    <lineage>
        <taxon>Bacteria</taxon>
        <taxon>Bacillati</taxon>
        <taxon>Actinomycetota</taxon>
        <taxon>Actinomycetes</taxon>
        <taxon>Micrococcales</taxon>
        <taxon>Microbacteriaceae</taxon>
        <taxon>Microbacterium</taxon>
    </lineage>
</organism>
<name>A0ABU3RSW6_9MICO</name>
<dbReference type="EMBL" id="JAWDIU010000001">
    <property type="protein sequence ID" value="MDU0325889.1"/>
    <property type="molecule type" value="Genomic_DNA"/>
</dbReference>
<accession>A0ABU3RSW6</accession>
<dbReference type="RefSeq" id="WP_316000711.1">
    <property type="nucleotide sequence ID" value="NZ_JAWDIU010000001.1"/>
</dbReference>
<dbReference type="Proteomes" id="UP001256673">
    <property type="component" value="Unassembled WGS sequence"/>
</dbReference>
<dbReference type="InterPro" id="IPR025447">
    <property type="entry name" value="DUF4192"/>
</dbReference>